<organism evidence="7 8">
    <name type="scientific">Sandaracinobacteroides saxicola</name>
    <dbReference type="NCBI Taxonomy" id="2759707"/>
    <lineage>
        <taxon>Bacteria</taxon>
        <taxon>Pseudomonadati</taxon>
        <taxon>Pseudomonadota</taxon>
        <taxon>Alphaproteobacteria</taxon>
        <taxon>Sphingomonadales</taxon>
        <taxon>Sphingosinicellaceae</taxon>
        <taxon>Sandaracinobacteroides</taxon>
    </lineage>
</organism>
<feature type="transmembrane region" description="Helical" evidence="5">
    <location>
        <begin position="89"/>
        <end position="111"/>
    </location>
</feature>
<feature type="transmembrane region" description="Helical" evidence="5">
    <location>
        <begin position="66"/>
        <end position="83"/>
    </location>
</feature>
<accession>A0A7G5IIS4</accession>
<dbReference type="InterPro" id="IPR050327">
    <property type="entry name" value="Proton-linked_MCT"/>
</dbReference>
<evidence type="ECO:0000256" key="5">
    <source>
        <dbReference type="SAM" id="Phobius"/>
    </source>
</evidence>
<evidence type="ECO:0000259" key="6">
    <source>
        <dbReference type="PROSITE" id="PS50850"/>
    </source>
</evidence>
<dbReference type="SUPFAM" id="SSF103473">
    <property type="entry name" value="MFS general substrate transporter"/>
    <property type="match status" value="1"/>
</dbReference>
<dbReference type="GO" id="GO:0022857">
    <property type="term" value="F:transmembrane transporter activity"/>
    <property type="evidence" value="ECO:0007669"/>
    <property type="project" value="InterPro"/>
</dbReference>
<dbReference type="PRINTS" id="PR01035">
    <property type="entry name" value="TCRTETA"/>
</dbReference>
<keyword evidence="8" id="KW-1185">Reference proteome</keyword>
<comment type="subcellular location">
    <subcellularLocation>
        <location evidence="1">Membrane</location>
        <topology evidence="1">Multi-pass membrane protein</topology>
    </subcellularLocation>
</comment>
<feature type="transmembrane region" description="Helical" evidence="5">
    <location>
        <begin position="328"/>
        <end position="351"/>
    </location>
</feature>
<dbReference type="InterPro" id="IPR011701">
    <property type="entry name" value="MFS"/>
</dbReference>
<evidence type="ECO:0000256" key="1">
    <source>
        <dbReference type="ARBA" id="ARBA00004141"/>
    </source>
</evidence>
<proteinExistence type="predicted"/>
<gene>
    <name evidence="7" type="ORF">H3309_01775</name>
</gene>
<dbReference type="PROSITE" id="PS50850">
    <property type="entry name" value="MFS"/>
    <property type="match status" value="1"/>
</dbReference>
<dbReference type="Proteomes" id="UP000515292">
    <property type="component" value="Chromosome"/>
</dbReference>
<dbReference type="RefSeq" id="WP_182296964.1">
    <property type="nucleotide sequence ID" value="NZ_CP059851.1"/>
</dbReference>
<dbReference type="PANTHER" id="PTHR11360">
    <property type="entry name" value="MONOCARBOXYLATE TRANSPORTER"/>
    <property type="match status" value="1"/>
</dbReference>
<dbReference type="PANTHER" id="PTHR11360:SF284">
    <property type="entry name" value="EG:103B4.3 PROTEIN-RELATED"/>
    <property type="match status" value="1"/>
</dbReference>
<dbReference type="KEGG" id="sand:H3309_01775"/>
<dbReference type="InterPro" id="IPR020846">
    <property type="entry name" value="MFS_dom"/>
</dbReference>
<feature type="transmembrane region" description="Helical" evidence="5">
    <location>
        <begin position="357"/>
        <end position="378"/>
    </location>
</feature>
<reference evidence="7 8" key="1">
    <citation type="submission" date="2020-07" db="EMBL/GenBank/DDBJ databases">
        <title>Complete genome sequence for Sandaracinobacter sp. M6.</title>
        <authorList>
            <person name="Tang Y."/>
            <person name="Liu Q."/>
            <person name="Guo Z."/>
            <person name="Lei P."/>
            <person name="Huang B."/>
        </authorList>
    </citation>
    <scope>NUCLEOTIDE SEQUENCE [LARGE SCALE GENOMIC DNA]</scope>
    <source>
        <strain evidence="7 8">M6</strain>
    </source>
</reference>
<feature type="transmembrane region" description="Helical" evidence="5">
    <location>
        <begin position="268"/>
        <end position="287"/>
    </location>
</feature>
<protein>
    <submittedName>
        <fullName evidence="7">MFS transporter</fullName>
    </submittedName>
</protein>
<dbReference type="InterPro" id="IPR001958">
    <property type="entry name" value="Tet-R_TetA/multi-R_MdtG-like"/>
</dbReference>
<keyword evidence="4 5" id="KW-0472">Membrane</keyword>
<dbReference type="EMBL" id="CP059851">
    <property type="protein sequence ID" value="QMW23266.1"/>
    <property type="molecule type" value="Genomic_DNA"/>
</dbReference>
<keyword evidence="3 5" id="KW-1133">Transmembrane helix</keyword>
<feature type="transmembrane region" description="Helical" evidence="5">
    <location>
        <begin position="203"/>
        <end position="230"/>
    </location>
</feature>
<feature type="transmembrane region" description="Helical" evidence="5">
    <location>
        <begin position="37"/>
        <end position="54"/>
    </location>
</feature>
<keyword evidence="2 5" id="KW-0812">Transmembrane</keyword>
<evidence type="ECO:0000256" key="2">
    <source>
        <dbReference type="ARBA" id="ARBA00022692"/>
    </source>
</evidence>
<dbReference type="InterPro" id="IPR036259">
    <property type="entry name" value="MFS_trans_sf"/>
</dbReference>
<feature type="transmembrane region" description="Helical" evidence="5">
    <location>
        <begin position="123"/>
        <end position="144"/>
    </location>
</feature>
<name>A0A7G5IIS4_9SPHN</name>
<evidence type="ECO:0000313" key="8">
    <source>
        <dbReference type="Proteomes" id="UP000515292"/>
    </source>
</evidence>
<evidence type="ECO:0000256" key="4">
    <source>
        <dbReference type="ARBA" id="ARBA00023136"/>
    </source>
</evidence>
<evidence type="ECO:0000313" key="7">
    <source>
        <dbReference type="EMBL" id="QMW23266.1"/>
    </source>
</evidence>
<dbReference type="GO" id="GO:0016020">
    <property type="term" value="C:membrane"/>
    <property type="evidence" value="ECO:0007669"/>
    <property type="project" value="UniProtKB-SubCell"/>
</dbReference>
<feature type="transmembrane region" description="Helical" evidence="5">
    <location>
        <begin position="156"/>
        <end position="175"/>
    </location>
</feature>
<sequence>MGAAAIGTGFSVALNMFIASIFMPAMTAEFGWTSSEISFVGTLGLIGMLTFPLAGRLADVFGSRRVMMFGVIALPSIYFLYSLQTGPIWQFWAIQAIWAIFSPLWSATVLGRIAAGRLVLARGFGIALLLSAPAITGAIAAPLLGGHIEAEGWRSAYRVLAAVVFVAGVVAVLLLPGQGDRQATRTDTRPTAQAFQDIFRSRAFIILAAAMVLCNLGIIATGLQFASMLIERGVNPRAVGSYLSAYAVGVIIGRFAIGLSLDRFPTRYVAAIGMGMPAIGFALLAALPGASEVAFAAVLLLGLSQGAEGDIGGYVGAQYLGPQLFGTIFGLVTAFTNFAGFIGALVAGWLMYGSSSFGPFLAFLACTTALGSATFLLLPKAPSLRAA</sequence>
<feature type="domain" description="Major facilitator superfamily (MFS) profile" evidence="6">
    <location>
        <begin position="1"/>
        <end position="382"/>
    </location>
</feature>
<dbReference type="Pfam" id="PF07690">
    <property type="entry name" value="MFS_1"/>
    <property type="match status" value="1"/>
</dbReference>
<dbReference type="Gene3D" id="1.20.1250.20">
    <property type="entry name" value="MFS general substrate transporter like domains"/>
    <property type="match status" value="2"/>
</dbReference>
<evidence type="ECO:0000256" key="3">
    <source>
        <dbReference type="ARBA" id="ARBA00022989"/>
    </source>
</evidence>
<feature type="transmembrane region" description="Helical" evidence="5">
    <location>
        <begin position="242"/>
        <end position="261"/>
    </location>
</feature>
<dbReference type="AlphaFoldDB" id="A0A7G5IIS4"/>